<protein>
    <submittedName>
        <fullName evidence="2">Uncharacterized protein</fullName>
    </submittedName>
</protein>
<feature type="region of interest" description="Disordered" evidence="1">
    <location>
        <begin position="45"/>
        <end position="128"/>
    </location>
</feature>
<keyword evidence="3" id="KW-1185">Reference proteome</keyword>
<reference evidence="2 3" key="1">
    <citation type="journal article" date="2019" name="Fungal Biol. Biotechnol.">
        <title>Draft genome sequence of fastidious pathogen Ceratobasidium theobromae, which causes vascular-streak dieback in Theobroma cacao.</title>
        <authorList>
            <person name="Ali S.S."/>
            <person name="Asman A."/>
            <person name="Shao J."/>
            <person name="Firmansyah A.P."/>
            <person name="Susilo A.W."/>
            <person name="Rosmana A."/>
            <person name="McMahon P."/>
            <person name="Junaid M."/>
            <person name="Guest D."/>
            <person name="Kheng T.Y."/>
            <person name="Meinhardt L.W."/>
            <person name="Bailey B.A."/>
        </authorList>
    </citation>
    <scope>NUCLEOTIDE SEQUENCE [LARGE SCALE GENOMIC DNA]</scope>
    <source>
        <strain evidence="2 3">CT2</strain>
    </source>
</reference>
<evidence type="ECO:0000313" key="2">
    <source>
        <dbReference type="EMBL" id="KAB5588695.1"/>
    </source>
</evidence>
<gene>
    <name evidence="2" type="ORF">CTheo_7863</name>
</gene>
<evidence type="ECO:0000256" key="1">
    <source>
        <dbReference type="SAM" id="MobiDB-lite"/>
    </source>
</evidence>
<dbReference type="Proteomes" id="UP000383932">
    <property type="component" value="Unassembled WGS sequence"/>
</dbReference>
<dbReference type="OrthoDB" id="3179230at2759"/>
<accession>A0A5N5QAD0</accession>
<proteinExistence type="predicted"/>
<sequence>MPHCPKDKSEIYKRRRRRLPALTFSPLDLFPYPINMSNNCNPAVNDAHSPAPDGGPVAWFQSPGVPGNGPNPQLETYIYQGEGKQEGSGPVGVAWTPSNPSPGTSVSQGKANLDRPPISFTSKNEEIK</sequence>
<evidence type="ECO:0000313" key="3">
    <source>
        <dbReference type="Proteomes" id="UP000383932"/>
    </source>
</evidence>
<dbReference type="EMBL" id="SSOP01000388">
    <property type="protein sequence ID" value="KAB5588695.1"/>
    <property type="molecule type" value="Genomic_DNA"/>
</dbReference>
<comment type="caution">
    <text evidence="2">The sequence shown here is derived from an EMBL/GenBank/DDBJ whole genome shotgun (WGS) entry which is preliminary data.</text>
</comment>
<name>A0A5N5QAD0_9AGAM</name>
<organism evidence="2 3">
    <name type="scientific">Ceratobasidium theobromae</name>
    <dbReference type="NCBI Taxonomy" id="1582974"/>
    <lineage>
        <taxon>Eukaryota</taxon>
        <taxon>Fungi</taxon>
        <taxon>Dikarya</taxon>
        <taxon>Basidiomycota</taxon>
        <taxon>Agaricomycotina</taxon>
        <taxon>Agaricomycetes</taxon>
        <taxon>Cantharellales</taxon>
        <taxon>Ceratobasidiaceae</taxon>
        <taxon>Ceratobasidium</taxon>
    </lineage>
</organism>
<feature type="compositionally biased region" description="Polar residues" evidence="1">
    <location>
        <begin position="96"/>
        <end position="110"/>
    </location>
</feature>
<dbReference type="AlphaFoldDB" id="A0A5N5QAD0"/>